<gene>
    <name evidence="1" type="ORF">HPB49_020555</name>
</gene>
<dbReference type="EMBL" id="CM023473">
    <property type="protein sequence ID" value="KAH7954650.1"/>
    <property type="molecule type" value="Genomic_DNA"/>
</dbReference>
<evidence type="ECO:0000313" key="1">
    <source>
        <dbReference type="EMBL" id="KAH7954650.1"/>
    </source>
</evidence>
<keyword evidence="2" id="KW-1185">Reference proteome</keyword>
<sequence length="1048" mass="116740">MGARQDTMANSEEEGDPSPPAKRQRTDDSDASERAGQAAQSGSSEQKPPDIDESLYSRQLYVLGHDAMIRMAQSDVLISGMGGLGVEIAKNIILGGVRSVTIHDEALCTMADLSSQYYLSEQTVGHNRADACQVLLGRLNQYVQVKLHTKPLTEKFLKQFTVVVLTETPLETQQSIAAFTHENNIPLIVADTRGLAGQIFCDFGDKFRVRDTNGEQPRSVMIQSISKEGEVKTLGRVRHDFEDGDYVTFSEVRGTPEINNCPPMEVKVSCEHTFSVKLATKFGEYAIGGVATEVKMPKDIKFKPLKESLVNPDFVASASATAHHPAQLHLGFQALHAFQKLHSRLPRPWNKDDAAVVVELAKEKNALQATPLDEVDEKLLTTLSCVSAGSLCPVQAVIGSIAAQEVMKACSGKFTPIQQWFYFDAFECLPQTGEVPEADAIAMEQTRYAAQARVLGTRVQSLLMAQNYFVVGAGAIGCELLKNFAMMGVGVAKGCIHIADMDVIERSNLNRQFLFRSEDIGRMKSATAAEAVVQMNPELNITVHVDRVGPEMESVYNDDFFESLDGVANALDNLDGRLYMDQRCVWHCKPLLESGTMGTKGNVQVVVPHLTESYSCSQDPPETSVPVCTIKNFPNAIEHTLQWARDEFEGLFRMSAVNAVEYLRDPNFLPEELRTSQLSQKVVLLEELKCILVDERPRVFDECVDFARLRFQEQYNTRIKQLLQAYPEEKLTPSGMPFWSGRKRCPHPIEFDPNNTLHMDYIVAAANLRATMFGIPHNTDRDAIAQILEEVDVPAYDPQKNTQVAANSNEPVVAPPDDNELLDKLLEELPDPEDLDDLTLTALEFEKDDDANFHMDFIVAASNLRAANYDIQPADRLKSKLIAGKITPAIATTTSLVAGLACLELYKLVQGHDRLELYKNSFVNLALPFVGFSEPIPAAKKKFRNREFTFWDCLEIQGELTLVEFLDHFRRELQIEIVYLSEGARMLYDAYAPPPRSRLNLAVSKILEDVSKTEIDSSKRALMLQLMGRDVNSGEEVELPDVRYVLSK</sequence>
<accession>A0ACB8CZB9</accession>
<proteinExistence type="predicted"/>
<comment type="caution">
    <text evidence="1">The sequence shown here is derived from an EMBL/GenBank/DDBJ whole genome shotgun (WGS) entry which is preliminary data.</text>
</comment>
<organism evidence="1 2">
    <name type="scientific">Dermacentor silvarum</name>
    <name type="common">Tick</name>
    <dbReference type="NCBI Taxonomy" id="543639"/>
    <lineage>
        <taxon>Eukaryota</taxon>
        <taxon>Metazoa</taxon>
        <taxon>Ecdysozoa</taxon>
        <taxon>Arthropoda</taxon>
        <taxon>Chelicerata</taxon>
        <taxon>Arachnida</taxon>
        <taxon>Acari</taxon>
        <taxon>Parasitiformes</taxon>
        <taxon>Ixodida</taxon>
        <taxon>Ixodoidea</taxon>
        <taxon>Ixodidae</taxon>
        <taxon>Rhipicephalinae</taxon>
        <taxon>Dermacentor</taxon>
    </lineage>
</organism>
<protein>
    <submittedName>
        <fullName evidence="1">Uncharacterized protein</fullName>
    </submittedName>
</protein>
<name>A0ACB8CZB9_DERSI</name>
<dbReference type="Proteomes" id="UP000821865">
    <property type="component" value="Chromosome 4"/>
</dbReference>
<evidence type="ECO:0000313" key="2">
    <source>
        <dbReference type="Proteomes" id="UP000821865"/>
    </source>
</evidence>
<reference evidence="1" key="1">
    <citation type="submission" date="2020-05" db="EMBL/GenBank/DDBJ databases">
        <title>Large-scale comparative analyses of tick genomes elucidate their genetic diversity and vector capacities.</title>
        <authorList>
            <person name="Jia N."/>
            <person name="Wang J."/>
            <person name="Shi W."/>
            <person name="Du L."/>
            <person name="Sun Y."/>
            <person name="Zhan W."/>
            <person name="Jiang J."/>
            <person name="Wang Q."/>
            <person name="Zhang B."/>
            <person name="Ji P."/>
            <person name="Sakyi L.B."/>
            <person name="Cui X."/>
            <person name="Yuan T."/>
            <person name="Jiang B."/>
            <person name="Yang W."/>
            <person name="Lam T.T.-Y."/>
            <person name="Chang Q."/>
            <person name="Ding S."/>
            <person name="Wang X."/>
            <person name="Zhu J."/>
            <person name="Ruan X."/>
            <person name="Zhao L."/>
            <person name="Wei J."/>
            <person name="Que T."/>
            <person name="Du C."/>
            <person name="Cheng J."/>
            <person name="Dai P."/>
            <person name="Han X."/>
            <person name="Huang E."/>
            <person name="Gao Y."/>
            <person name="Liu J."/>
            <person name="Shao H."/>
            <person name="Ye R."/>
            <person name="Li L."/>
            <person name="Wei W."/>
            <person name="Wang X."/>
            <person name="Wang C."/>
            <person name="Yang T."/>
            <person name="Huo Q."/>
            <person name="Li W."/>
            <person name="Guo W."/>
            <person name="Chen H."/>
            <person name="Zhou L."/>
            <person name="Ni X."/>
            <person name="Tian J."/>
            <person name="Zhou Y."/>
            <person name="Sheng Y."/>
            <person name="Liu T."/>
            <person name="Pan Y."/>
            <person name="Xia L."/>
            <person name="Li J."/>
            <person name="Zhao F."/>
            <person name="Cao W."/>
        </authorList>
    </citation>
    <scope>NUCLEOTIDE SEQUENCE</scope>
    <source>
        <strain evidence="1">Dsil-2018</strain>
    </source>
</reference>